<evidence type="ECO:0000256" key="1">
    <source>
        <dbReference type="ARBA" id="ARBA00008779"/>
    </source>
</evidence>
<dbReference type="InterPro" id="IPR000917">
    <property type="entry name" value="Sulfatase_N"/>
</dbReference>
<evidence type="ECO:0000313" key="4">
    <source>
        <dbReference type="EMBL" id="MEB8340743.1"/>
    </source>
</evidence>
<gene>
    <name evidence="4" type="ORF">OKJ99_24910</name>
</gene>
<feature type="domain" description="Sulfatase N-terminal" evidence="3">
    <location>
        <begin position="5"/>
        <end position="298"/>
    </location>
</feature>
<accession>A0ABU6F9Y2</accession>
<dbReference type="SUPFAM" id="SSF53649">
    <property type="entry name" value="Alkaline phosphatase-like"/>
    <property type="match status" value="1"/>
</dbReference>
<dbReference type="CDD" id="cd16027">
    <property type="entry name" value="SGSH"/>
    <property type="match status" value="1"/>
</dbReference>
<reference evidence="4 5" key="1">
    <citation type="submission" date="2022-10" db="EMBL/GenBank/DDBJ databases">
        <authorList>
            <person name="Xie J."/>
            <person name="Shen N."/>
        </authorList>
    </citation>
    <scope>NUCLEOTIDE SEQUENCE [LARGE SCALE GENOMIC DNA]</scope>
    <source>
        <strain evidence="4 5">YIM65594</strain>
    </source>
</reference>
<keyword evidence="2" id="KW-0378">Hydrolase</keyword>
<sequence length="458" mass="50071">MQRRPNVLLIHCHDLGRHLSCYGAKTVNSPRLDRLSALGVTAERMFASAPQCSPSRASLFTGRWPHSNGVMGLTHADFAWDLHEGERHLATRLRDVGYRTELIGVHHESRVKEDHLIAEDLGFDSVRTGGAAPEVAERTNAALDRLADSEGPFYLQVGFHEPHRIPGRQDPPGIQGFIGDHMDPDDSLGVDVPPYLRPDASAREEIAELQGAIRYMDAGVGQILDRLDALDLTDDTLTIFTTDHGLALPRAKCSLYDPGLEVAFIAHWPGGGWTGGRRLTDLLGNVDVVPTLLEALGIEVDGAPQSHIQGRSFLGLLDGEAGAGGRTEIFGEMTYHDYYDPRRCVRTDRYKLIANFSSAPGFMDPSQSWQHRCTAVDEGIGHEDYHPAVELYDLHADPVELDNLADRPELAAVRAQLLARLTAWMQEGGDPLLHGAVAGPLHHRTLDALRAAHAVAGA</sequence>
<proteinExistence type="inferred from homology"/>
<organism evidence="4 5">
    <name type="scientific">Streptomyces endophyticus</name>
    <dbReference type="NCBI Taxonomy" id="714166"/>
    <lineage>
        <taxon>Bacteria</taxon>
        <taxon>Bacillati</taxon>
        <taxon>Actinomycetota</taxon>
        <taxon>Actinomycetes</taxon>
        <taxon>Kitasatosporales</taxon>
        <taxon>Streptomycetaceae</taxon>
        <taxon>Streptomyces</taxon>
    </lineage>
</organism>
<comment type="caution">
    <text evidence="4">The sequence shown here is derived from an EMBL/GenBank/DDBJ whole genome shotgun (WGS) entry which is preliminary data.</text>
</comment>
<dbReference type="InterPro" id="IPR017850">
    <property type="entry name" value="Alkaline_phosphatase_core_sf"/>
</dbReference>
<dbReference type="PANTHER" id="PTHR42693:SF53">
    <property type="entry name" value="ENDO-4-O-SULFATASE"/>
    <property type="match status" value="1"/>
</dbReference>
<evidence type="ECO:0000313" key="5">
    <source>
        <dbReference type="Proteomes" id="UP001354931"/>
    </source>
</evidence>
<dbReference type="RefSeq" id="WP_326019635.1">
    <property type="nucleotide sequence ID" value="NZ_JAOZYC010000136.1"/>
</dbReference>
<evidence type="ECO:0000259" key="3">
    <source>
        <dbReference type="Pfam" id="PF00884"/>
    </source>
</evidence>
<dbReference type="Gene3D" id="3.40.720.10">
    <property type="entry name" value="Alkaline Phosphatase, subunit A"/>
    <property type="match status" value="1"/>
</dbReference>
<protein>
    <submittedName>
        <fullName evidence="4">Sulfatase</fullName>
    </submittedName>
</protein>
<dbReference type="Proteomes" id="UP001354931">
    <property type="component" value="Unassembled WGS sequence"/>
</dbReference>
<evidence type="ECO:0000256" key="2">
    <source>
        <dbReference type="ARBA" id="ARBA00022801"/>
    </source>
</evidence>
<dbReference type="Pfam" id="PF00884">
    <property type="entry name" value="Sulfatase"/>
    <property type="match status" value="1"/>
</dbReference>
<keyword evidence="5" id="KW-1185">Reference proteome</keyword>
<dbReference type="PANTHER" id="PTHR42693">
    <property type="entry name" value="ARYLSULFATASE FAMILY MEMBER"/>
    <property type="match status" value="1"/>
</dbReference>
<dbReference type="InterPro" id="IPR050738">
    <property type="entry name" value="Sulfatase"/>
</dbReference>
<comment type="similarity">
    <text evidence="1">Belongs to the sulfatase family.</text>
</comment>
<dbReference type="EMBL" id="JAOZYC010000136">
    <property type="protein sequence ID" value="MEB8340743.1"/>
    <property type="molecule type" value="Genomic_DNA"/>
</dbReference>
<name>A0ABU6F9Y2_9ACTN</name>